<dbReference type="Gene3D" id="3.30.160.150">
    <property type="entry name" value="Lipoprotein like domain"/>
    <property type="match status" value="1"/>
</dbReference>
<evidence type="ECO:0008006" key="3">
    <source>
        <dbReference type="Google" id="ProtNLM"/>
    </source>
</evidence>
<protein>
    <recommendedName>
        <fullName evidence="3">LPS-assembly lipoprotein</fullName>
    </recommendedName>
</protein>
<dbReference type="GO" id="GO:0043165">
    <property type="term" value="P:Gram-negative-bacterium-type cell outer membrane assembly"/>
    <property type="evidence" value="ECO:0007669"/>
    <property type="project" value="InterPro"/>
</dbReference>
<dbReference type="PATRIC" id="fig|1234595.3.peg.974"/>
<name>M2TQF6_9SPHN</name>
<dbReference type="Pfam" id="PF04390">
    <property type="entry name" value="LptE"/>
    <property type="match status" value="1"/>
</dbReference>
<gene>
    <name evidence="1" type="ORF">C725_0973</name>
</gene>
<dbReference type="PROSITE" id="PS51257">
    <property type="entry name" value="PROKAR_LIPOPROTEIN"/>
    <property type="match status" value="1"/>
</dbReference>
<sequence length="168" mass="17767">MRVAGPLLIAAGAGLLLLGGCALQPVYGGGGSSAAAQTLGSIQVSLIEDRAGYLVRQALLDRLAAAPDGESRYRLDVALDDEITGRGIRSDVAITRERRTLRARWQLVDTQADITLIDTTSRSDAGIDVVSSQYAVVAAESEALDRLSREIADQIVARISTYALAEAR</sequence>
<proteinExistence type="predicted"/>
<dbReference type="RefSeq" id="WP_008600501.1">
    <property type="nucleotide sequence ID" value="NZ_AMRV01000002.1"/>
</dbReference>
<evidence type="ECO:0000313" key="1">
    <source>
        <dbReference type="EMBL" id="EMD84001.1"/>
    </source>
</evidence>
<comment type="caution">
    <text evidence="1">The sequence shown here is derived from an EMBL/GenBank/DDBJ whole genome shotgun (WGS) entry which is preliminary data.</text>
</comment>
<organism evidence="1 2">
    <name type="scientific">Pacificimonas flava</name>
    <dbReference type="NCBI Taxonomy" id="1234595"/>
    <lineage>
        <taxon>Bacteria</taxon>
        <taxon>Pseudomonadati</taxon>
        <taxon>Pseudomonadota</taxon>
        <taxon>Alphaproteobacteria</taxon>
        <taxon>Sphingomonadales</taxon>
        <taxon>Sphingosinicellaceae</taxon>
        <taxon>Pacificimonas</taxon>
    </lineage>
</organism>
<dbReference type="GO" id="GO:0019867">
    <property type="term" value="C:outer membrane"/>
    <property type="evidence" value="ECO:0007669"/>
    <property type="project" value="InterPro"/>
</dbReference>
<reference evidence="1 2" key="1">
    <citation type="journal article" date="2013" name="Genome Announc.">
        <title>Draft Genome Sequence of Strain JLT2015T, Belonging to the Family Sphingomonadaceae of the Alphaproteobacteria.</title>
        <authorList>
            <person name="Tang K."/>
            <person name="Liu K."/>
            <person name="Li S."/>
            <person name="Jiao N."/>
        </authorList>
    </citation>
    <scope>NUCLEOTIDE SEQUENCE [LARGE SCALE GENOMIC DNA]</scope>
    <source>
        <strain evidence="1 2">JLT2015</strain>
    </source>
</reference>
<dbReference type="InterPro" id="IPR007485">
    <property type="entry name" value="LPS_assembly_LptE"/>
</dbReference>
<dbReference type="Proteomes" id="UP000011717">
    <property type="component" value="Unassembled WGS sequence"/>
</dbReference>
<dbReference type="EMBL" id="AMRV01000002">
    <property type="protein sequence ID" value="EMD84001.1"/>
    <property type="molecule type" value="Genomic_DNA"/>
</dbReference>
<keyword evidence="2" id="KW-1185">Reference proteome</keyword>
<evidence type="ECO:0000313" key="2">
    <source>
        <dbReference type="Proteomes" id="UP000011717"/>
    </source>
</evidence>
<dbReference type="OrthoDB" id="7471538at2"/>
<dbReference type="AlphaFoldDB" id="M2TQF6"/>
<accession>M2TQF6</accession>